<dbReference type="EMBL" id="VBOY01000089">
    <property type="protein sequence ID" value="TMQ64297.1"/>
    <property type="molecule type" value="Genomic_DNA"/>
</dbReference>
<reference evidence="1 2" key="1">
    <citation type="journal article" date="2019" name="Nat. Microbiol.">
        <title>Mediterranean grassland soil C-N compound turnover is dependent on rainfall and depth, and is mediated by genomically divergent microorganisms.</title>
        <authorList>
            <person name="Diamond S."/>
            <person name="Andeer P.F."/>
            <person name="Li Z."/>
            <person name="Crits-Christoph A."/>
            <person name="Burstein D."/>
            <person name="Anantharaman K."/>
            <person name="Lane K.R."/>
            <person name="Thomas B.C."/>
            <person name="Pan C."/>
            <person name="Northen T.R."/>
            <person name="Banfield J.F."/>
        </authorList>
    </citation>
    <scope>NUCLEOTIDE SEQUENCE [LARGE SCALE GENOMIC DNA]</scope>
    <source>
        <strain evidence="1">WS_8</strain>
    </source>
</reference>
<comment type="caution">
    <text evidence="1">The sequence shown here is derived from an EMBL/GenBank/DDBJ whole genome shotgun (WGS) entry which is preliminary data.</text>
</comment>
<dbReference type="SUPFAM" id="SSF53067">
    <property type="entry name" value="Actin-like ATPase domain"/>
    <property type="match status" value="1"/>
</dbReference>
<organism evidence="1 2">
    <name type="scientific">Eiseniibacteriota bacterium</name>
    <dbReference type="NCBI Taxonomy" id="2212470"/>
    <lineage>
        <taxon>Bacteria</taxon>
        <taxon>Candidatus Eiseniibacteriota</taxon>
    </lineage>
</organism>
<dbReference type="InterPro" id="IPR043129">
    <property type="entry name" value="ATPase_NBD"/>
</dbReference>
<dbReference type="Pfam" id="PF00480">
    <property type="entry name" value="ROK"/>
    <property type="match status" value="1"/>
</dbReference>
<evidence type="ECO:0000313" key="1">
    <source>
        <dbReference type="EMBL" id="TMQ64297.1"/>
    </source>
</evidence>
<protein>
    <submittedName>
        <fullName evidence="1">ROK family protein</fullName>
    </submittedName>
</protein>
<proteinExistence type="predicted"/>
<dbReference type="AlphaFoldDB" id="A0A538TKZ1"/>
<gene>
    <name evidence="1" type="ORF">E6K78_09490</name>
</gene>
<name>A0A538TKZ1_UNCEI</name>
<evidence type="ECO:0000313" key="2">
    <source>
        <dbReference type="Proteomes" id="UP000316609"/>
    </source>
</evidence>
<dbReference type="PANTHER" id="PTHR18964">
    <property type="entry name" value="ROK (REPRESSOR, ORF, KINASE) FAMILY"/>
    <property type="match status" value="1"/>
</dbReference>
<accession>A0A538TKZ1</accession>
<sequence length="244" mass="26101">MKARPRPVTLAVDIGATGIKLLCLDARGKPLGARVRVATPSPATPQAMLRAIAGALGGLPRYDRVSVGFPGVVERGVARTAANLDRSWIGIDVARKIARLTGKPTHAANDADVQGLSVVEGKGVELVLTLGTGVGSALFLDGRLVPNLELGHHPWRDNKSYEDLLGDPALKRVGLRIWTQRLREAVATLRATFQCRILYLGGGNARLLEGHWPKGIRVVDNVAGLLGGIRLWEPGRVQHPPRSS</sequence>
<dbReference type="InterPro" id="IPR000600">
    <property type="entry name" value="ROK"/>
</dbReference>
<dbReference type="Gene3D" id="3.30.420.40">
    <property type="match status" value="2"/>
</dbReference>
<dbReference type="Proteomes" id="UP000316609">
    <property type="component" value="Unassembled WGS sequence"/>
</dbReference>